<organism evidence="1 2">
    <name type="scientific">Mangrovibacterium diazotrophicum</name>
    <dbReference type="NCBI Taxonomy" id="1261403"/>
    <lineage>
        <taxon>Bacteria</taxon>
        <taxon>Pseudomonadati</taxon>
        <taxon>Bacteroidota</taxon>
        <taxon>Bacteroidia</taxon>
        <taxon>Marinilabiliales</taxon>
        <taxon>Prolixibacteraceae</taxon>
        <taxon>Mangrovibacterium</taxon>
    </lineage>
</organism>
<evidence type="ECO:0000313" key="1">
    <source>
        <dbReference type="EMBL" id="RKD90672.1"/>
    </source>
</evidence>
<dbReference type="EMBL" id="RAPN01000001">
    <property type="protein sequence ID" value="RKD90672.1"/>
    <property type="molecule type" value="Genomic_DNA"/>
</dbReference>
<proteinExistence type="predicted"/>
<protein>
    <submittedName>
        <fullName evidence="1">Uncharacterized protein</fullName>
    </submittedName>
</protein>
<dbReference type="Proteomes" id="UP000283387">
    <property type="component" value="Unassembled WGS sequence"/>
</dbReference>
<evidence type="ECO:0000313" key="2">
    <source>
        <dbReference type="Proteomes" id="UP000283387"/>
    </source>
</evidence>
<reference evidence="1 2" key="1">
    <citation type="submission" date="2018-09" db="EMBL/GenBank/DDBJ databases">
        <title>Genomic Encyclopedia of Archaeal and Bacterial Type Strains, Phase II (KMG-II): from individual species to whole genera.</title>
        <authorList>
            <person name="Goeker M."/>
        </authorList>
    </citation>
    <scope>NUCLEOTIDE SEQUENCE [LARGE SCALE GENOMIC DNA]</scope>
    <source>
        <strain evidence="1 2">DSM 27148</strain>
    </source>
</reference>
<accession>A0A419W5D5</accession>
<sequence length="32" mass="3478">MYGKEVTIQLGFAFNPNVITGDLNLSNQPPAK</sequence>
<name>A0A419W5D5_9BACT</name>
<gene>
    <name evidence="1" type="ORF">BC643_1013</name>
</gene>
<dbReference type="AlphaFoldDB" id="A0A419W5D5"/>
<keyword evidence="2" id="KW-1185">Reference proteome</keyword>
<comment type="caution">
    <text evidence="1">The sequence shown here is derived from an EMBL/GenBank/DDBJ whole genome shotgun (WGS) entry which is preliminary data.</text>
</comment>